<feature type="region of interest" description="Disordered" evidence="1">
    <location>
        <begin position="275"/>
        <end position="294"/>
    </location>
</feature>
<proteinExistence type="predicted"/>
<evidence type="ECO:0008006" key="4">
    <source>
        <dbReference type="Google" id="ProtNLM"/>
    </source>
</evidence>
<dbReference type="EMBL" id="KB908570">
    <property type="protein sequence ID" value="EOA87678.1"/>
    <property type="molecule type" value="Genomic_DNA"/>
</dbReference>
<dbReference type="GeneID" id="19401508"/>
<reference evidence="2 3" key="2">
    <citation type="journal article" date="2013" name="PLoS Genet.">
        <title>Comparative genome structure, secondary metabolite, and effector coding capacity across Cochliobolus pathogens.</title>
        <authorList>
            <person name="Condon B.J."/>
            <person name="Leng Y."/>
            <person name="Wu D."/>
            <person name="Bushley K.E."/>
            <person name="Ohm R.A."/>
            <person name="Otillar R."/>
            <person name="Martin J."/>
            <person name="Schackwitz W."/>
            <person name="Grimwood J."/>
            <person name="MohdZainudin N."/>
            <person name="Xue C."/>
            <person name="Wang R."/>
            <person name="Manning V.A."/>
            <person name="Dhillon B."/>
            <person name="Tu Z.J."/>
            <person name="Steffenson B.J."/>
            <person name="Salamov A."/>
            <person name="Sun H."/>
            <person name="Lowry S."/>
            <person name="LaButti K."/>
            <person name="Han J."/>
            <person name="Copeland A."/>
            <person name="Lindquist E."/>
            <person name="Barry K."/>
            <person name="Schmutz J."/>
            <person name="Baker S.E."/>
            <person name="Ciuffetti L.M."/>
            <person name="Grigoriev I.V."/>
            <person name="Zhong S."/>
            <person name="Turgeon B.G."/>
        </authorList>
    </citation>
    <scope>NUCLEOTIDE SEQUENCE [LARGE SCALE GENOMIC DNA]</scope>
    <source>
        <strain evidence="3">28A</strain>
    </source>
</reference>
<keyword evidence="3" id="KW-1185">Reference proteome</keyword>
<dbReference type="RefSeq" id="XP_008024581.1">
    <property type="nucleotide sequence ID" value="XM_008026390.1"/>
</dbReference>
<gene>
    <name evidence="2" type="ORF">SETTUDRAFT_176998</name>
</gene>
<dbReference type="OrthoDB" id="2997776at2759"/>
<dbReference type="eggNOG" id="ENOG502SSJX">
    <property type="taxonomic scope" value="Eukaryota"/>
</dbReference>
<evidence type="ECO:0000313" key="2">
    <source>
        <dbReference type="EMBL" id="EOA87678.1"/>
    </source>
</evidence>
<evidence type="ECO:0000313" key="3">
    <source>
        <dbReference type="Proteomes" id="UP000016935"/>
    </source>
</evidence>
<accession>R0K3M3</accession>
<dbReference type="Proteomes" id="UP000016935">
    <property type="component" value="Unassembled WGS sequence"/>
</dbReference>
<evidence type="ECO:0000256" key="1">
    <source>
        <dbReference type="SAM" id="MobiDB-lite"/>
    </source>
</evidence>
<organism evidence="2 3">
    <name type="scientific">Exserohilum turcicum (strain 28A)</name>
    <name type="common">Northern leaf blight fungus</name>
    <name type="synonym">Setosphaeria turcica</name>
    <dbReference type="NCBI Taxonomy" id="671987"/>
    <lineage>
        <taxon>Eukaryota</taxon>
        <taxon>Fungi</taxon>
        <taxon>Dikarya</taxon>
        <taxon>Ascomycota</taxon>
        <taxon>Pezizomycotina</taxon>
        <taxon>Dothideomycetes</taxon>
        <taxon>Pleosporomycetidae</taxon>
        <taxon>Pleosporales</taxon>
        <taxon>Pleosporineae</taxon>
        <taxon>Pleosporaceae</taxon>
        <taxon>Exserohilum</taxon>
    </lineage>
</organism>
<dbReference type="HOGENOM" id="CLU_909468_0_0_1"/>
<protein>
    <recommendedName>
        <fullName evidence="4">F-box domain-containing protein</fullName>
    </recommendedName>
</protein>
<dbReference type="STRING" id="671987.R0K3M3"/>
<reference evidence="2 3" key="1">
    <citation type="journal article" date="2012" name="PLoS Pathog.">
        <title>Diverse lifestyles and strategies of plant pathogenesis encoded in the genomes of eighteen Dothideomycetes fungi.</title>
        <authorList>
            <person name="Ohm R.A."/>
            <person name="Feau N."/>
            <person name="Henrissat B."/>
            <person name="Schoch C.L."/>
            <person name="Horwitz B.A."/>
            <person name="Barry K.W."/>
            <person name="Condon B.J."/>
            <person name="Copeland A.C."/>
            <person name="Dhillon B."/>
            <person name="Glaser F."/>
            <person name="Hesse C.N."/>
            <person name="Kosti I."/>
            <person name="LaButti K."/>
            <person name="Lindquist E.A."/>
            <person name="Lucas S."/>
            <person name="Salamov A.A."/>
            <person name="Bradshaw R.E."/>
            <person name="Ciuffetti L."/>
            <person name="Hamelin R.C."/>
            <person name="Kema G.H.J."/>
            <person name="Lawrence C."/>
            <person name="Scott J.A."/>
            <person name="Spatafora J.W."/>
            <person name="Turgeon B.G."/>
            <person name="de Wit P.J.G.M."/>
            <person name="Zhong S."/>
            <person name="Goodwin S.B."/>
            <person name="Grigoriev I.V."/>
        </authorList>
    </citation>
    <scope>NUCLEOTIDE SEQUENCE [LARGE SCALE GENOMIC DNA]</scope>
    <source>
        <strain evidence="3">28A</strain>
    </source>
</reference>
<sequence>MATKAPRRHIIPREPLCPSLPAEIWINIFTYCTDLAHLWNTVRRVSSVLRACVDRAFAHHFLHDMHIDFALEKYNLGGRSKRPELRTRFSRRSICADADDDDDDDDGDDVELAWFKDERPDPPQRSNEQYNTVTQRWIEHVESWKPEMPRYTITLGSMVNDTPLVNLSVCAATREISFEWRASLELFFREQARLEVLRRRFDDQMKVKMDEVEERVKRGEKLVPGDYPDKWESVENAFRRGVRRKRLKGWYEGDEEMLWAIESLACFEQGGGSGHADGERAASAVSTRGSHHHQISRDFRLNPDLPGARLGEKWFGSVYLVQELYLDEWSCMHRIDMKEDQIGAK</sequence>
<dbReference type="AlphaFoldDB" id="R0K3M3"/>
<name>R0K3M3_EXST2</name>